<evidence type="ECO:0000313" key="4">
    <source>
        <dbReference type="EMBL" id="SFS00283.1"/>
    </source>
</evidence>
<dbReference type="Gene3D" id="1.10.150.520">
    <property type="match status" value="1"/>
</dbReference>
<protein>
    <submittedName>
        <fullName evidence="4">Hydrolase of the HAD superfamily</fullName>
    </submittedName>
</protein>
<evidence type="ECO:0000256" key="1">
    <source>
        <dbReference type="ARBA" id="ARBA00022723"/>
    </source>
</evidence>
<proteinExistence type="predicted"/>
<evidence type="ECO:0000256" key="3">
    <source>
        <dbReference type="ARBA" id="ARBA00022842"/>
    </source>
</evidence>
<dbReference type="PANTHER" id="PTHR46470:SF2">
    <property type="entry name" value="GLYCERALDEHYDE 3-PHOSPHATE PHOSPHATASE"/>
    <property type="match status" value="1"/>
</dbReference>
<dbReference type="PANTHER" id="PTHR46470">
    <property type="entry name" value="N-ACYLNEURAMINATE-9-PHOSPHATASE"/>
    <property type="match status" value="1"/>
</dbReference>
<evidence type="ECO:0000313" key="5">
    <source>
        <dbReference type="Proteomes" id="UP000198506"/>
    </source>
</evidence>
<dbReference type="Proteomes" id="UP000198506">
    <property type="component" value="Unassembled WGS sequence"/>
</dbReference>
<dbReference type="SFLD" id="SFLDS00003">
    <property type="entry name" value="Haloacid_Dehalogenase"/>
    <property type="match status" value="1"/>
</dbReference>
<reference evidence="4 5" key="1">
    <citation type="submission" date="2016-10" db="EMBL/GenBank/DDBJ databases">
        <authorList>
            <person name="Varghese N."/>
            <person name="Submissions S."/>
        </authorList>
    </citation>
    <scope>NUCLEOTIDE SEQUENCE [LARGE SCALE GENOMIC DNA]</scope>
    <source>
        <strain evidence="4 5">IAM 15147</strain>
    </source>
</reference>
<dbReference type="SFLD" id="SFLDG01129">
    <property type="entry name" value="C1.5:_HAD__Beta-PGM__Phosphata"/>
    <property type="match status" value="1"/>
</dbReference>
<dbReference type="SUPFAM" id="SSF56784">
    <property type="entry name" value="HAD-like"/>
    <property type="match status" value="1"/>
</dbReference>
<dbReference type="InterPro" id="IPR036412">
    <property type="entry name" value="HAD-like_sf"/>
</dbReference>
<accession>A0AA94KYM7</accession>
<evidence type="ECO:0000256" key="2">
    <source>
        <dbReference type="ARBA" id="ARBA00022801"/>
    </source>
</evidence>
<sequence>MRQLSVSGVIFDLDDTLMPELDYVRSGYAHVSRLLSDRLSVPAPRIEQDLWTIFRSPDRSRAYNRLLELYGVSDPALVRDCIRSYRAHLPEVSLSDADSKLLDWCLSWGPVGVVTDGPRVMQAAKAQALGLTERGIQVVLSDDLGGRVGWKPSPAGMLEACRRMEICPDRAVYVGDNPAKDFIAAHAAGMHAIRFRTRGQLHHAVEPAAGAEADIEISSLQELRSILRFERHH</sequence>
<keyword evidence="5" id="KW-1185">Reference proteome</keyword>
<dbReference type="GO" id="GO:0046872">
    <property type="term" value="F:metal ion binding"/>
    <property type="evidence" value="ECO:0007669"/>
    <property type="project" value="UniProtKB-KW"/>
</dbReference>
<dbReference type="EMBL" id="FOZN01000001">
    <property type="protein sequence ID" value="SFS00283.1"/>
    <property type="molecule type" value="Genomic_DNA"/>
</dbReference>
<dbReference type="GO" id="GO:0016791">
    <property type="term" value="F:phosphatase activity"/>
    <property type="evidence" value="ECO:0007669"/>
    <property type="project" value="TreeGrafter"/>
</dbReference>
<keyword evidence="2 4" id="KW-0378">Hydrolase</keyword>
<gene>
    <name evidence="4" type="ORF">SAMN04487783_0436</name>
</gene>
<keyword evidence="1" id="KW-0479">Metal-binding</keyword>
<dbReference type="Pfam" id="PF00702">
    <property type="entry name" value="Hydrolase"/>
    <property type="match status" value="1"/>
</dbReference>
<dbReference type="RefSeq" id="WP_092915412.1">
    <property type="nucleotide sequence ID" value="NZ_FOZN01000001.1"/>
</dbReference>
<comment type="caution">
    <text evidence="4">The sequence shown here is derived from an EMBL/GenBank/DDBJ whole genome shotgun (WGS) entry which is preliminary data.</text>
</comment>
<keyword evidence="3" id="KW-0460">Magnesium</keyword>
<name>A0AA94KYM7_9MICO</name>
<dbReference type="AlphaFoldDB" id="A0AA94KYM7"/>
<dbReference type="Gene3D" id="3.40.50.1000">
    <property type="entry name" value="HAD superfamily/HAD-like"/>
    <property type="match status" value="1"/>
</dbReference>
<dbReference type="InterPro" id="IPR023214">
    <property type="entry name" value="HAD_sf"/>
</dbReference>
<organism evidence="4 5">
    <name type="scientific">Agrococcus baldri</name>
    <dbReference type="NCBI Taxonomy" id="153730"/>
    <lineage>
        <taxon>Bacteria</taxon>
        <taxon>Bacillati</taxon>
        <taxon>Actinomycetota</taxon>
        <taxon>Actinomycetes</taxon>
        <taxon>Micrococcales</taxon>
        <taxon>Microbacteriaceae</taxon>
        <taxon>Agrococcus</taxon>
    </lineage>
</organism>
<dbReference type="InterPro" id="IPR051400">
    <property type="entry name" value="HAD-like_hydrolase"/>
</dbReference>